<feature type="compositionally biased region" description="Low complexity" evidence="14">
    <location>
        <begin position="472"/>
        <end position="486"/>
    </location>
</feature>
<dbReference type="PANTHER" id="PTHR24305">
    <property type="entry name" value="CYTOCHROME P450"/>
    <property type="match status" value="1"/>
</dbReference>
<dbReference type="GeneID" id="27900146"/>
<dbReference type="OMA" id="QFGWLYT"/>
<dbReference type="GO" id="GO:0004497">
    <property type="term" value="F:monooxygenase activity"/>
    <property type="evidence" value="ECO:0007669"/>
    <property type="project" value="UniProtKB-KW"/>
</dbReference>
<keyword evidence="17" id="KW-1185">Reference proteome</keyword>
<gene>
    <name evidence="16" type="ORF">SEPMUDRAFT_142621</name>
</gene>
<dbReference type="Pfam" id="PF00067">
    <property type="entry name" value="p450"/>
    <property type="match status" value="2"/>
</dbReference>
<dbReference type="InterPro" id="IPR002401">
    <property type="entry name" value="Cyt_P450_E_grp-I"/>
</dbReference>
<dbReference type="Proteomes" id="UP000016931">
    <property type="component" value="Unassembled WGS sequence"/>
</dbReference>
<dbReference type="eggNOG" id="KOG0158">
    <property type="taxonomic scope" value="Eukaryota"/>
</dbReference>
<keyword evidence="9 12" id="KW-0408">Iron</keyword>
<accession>M3BUX2</accession>
<dbReference type="PRINTS" id="PR00463">
    <property type="entry name" value="EP450I"/>
</dbReference>
<reference evidence="16 17" key="1">
    <citation type="journal article" date="2012" name="PLoS Pathog.">
        <title>Diverse lifestyles and strategies of plant pathogenesis encoded in the genomes of eighteen Dothideomycetes fungi.</title>
        <authorList>
            <person name="Ohm R.A."/>
            <person name="Feau N."/>
            <person name="Henrissat B."/>
            <person name="Schoch C.L."/>
            <person name="Horwitz B.A."/>
            <person name="Barry K.W."/>
            <person name="Condon B.J."/>
            <person name="Copeland A.C."/>
            <person name="Dhillon B."/>
            <person name="Glaser F."/>
            <person name="Hesse C.N."/>
            <person name="Kosti I."/>
            <person name="LaButti K."/>
            <person name="Lindquist E.A."/>
            <person name="Lucas S."/>
            <person name="Salamov A.A."/>
            <person name="Bradshaw R.E."/>
            <person name="Ciuffetti L."/>
            <person name="Hamelin R.C."/>
            <person name="Kema G.H.J."/>
            <person name="Lawrence C."/>
            <person name="Scott J.A."/>
            <person name="Spatafora J.W."/>
            <person name="Turgeon B.G."/>
            <person name="de Wit P.J.G.M."/>
            <person name="Zhong S."/>
            <person name="Goodwin S.B."/>
            <person name="Grigoriev I.V."/>
        </authorList>
    </citation>
    <scope>NUCLEOTIDE SEQUENCE [LARGE SCALE GENOMIC DNA]</scope>
    <source>
        <strain evidence="16 17">SO2202</strain>
    </source>
</reference>
<feature type="transmembrane region" description="Helical" evidence="15">
    <location>
        <begin position="12"/>
        <end position="33"/>
    </location>
</feature>
<comment type="similarity">
    <text evidence="3 13">Belongs to the cytochrome P450 family.</text>
</comment>
<evidence type="ECO:0000256" key="14">
    <source>
        <dbReference type="SAM" id="MobiDB-lite"/>
    </source>
</evidence>
<evidence type="ECO:0000256" key="4">
    <source>
        <dbReference type="ARBA" id="ARBA00022617"/>
    </source>
</evidence>
<proteinExistence type="inferred from homology"/>
<evidence type="ECO:0000256" key="3">
    <source>
        <dbReference type="ARBA" id="ARBA00010617"/>
    </source>
</evidence>
<dbReference type="GO" id="GO:0020037">
    <property type="term" value="F:heme binding"/>
    <property type="evidence" value="ECO:0007669"/>
    <property type="project" value="InterPro"/>
</dbReference>
<dbReference type="GO" id="GO:0005506">
    <property type="term" value="F:iron ion binding"/>
    <property type="evidence" value="ECO:0007669"/>
    <property type="project" value="InterPro"/>
</dbReference>
<evidence type="ECO:0000256" key="1">
    <source>
        <dbReference type="ARBA" id="ARBA00001971"/>
    </source>
</evidence>
<evidence type="ECO:0000256" key="10">
    <source>
        <dbReference type="ARBA" id="ARBA00023033"/>
    </source>
</evidence>
<comment type="subcellular location">
    <subcellularLocation>
        <location evidence="2">Membrane</location>
        <topology evidence="2">Single-pass membrane protein</topology>
    </subcellularLocation>
</comment>
<keyword evidence="7 15" id="KW-1133">Transmembrane helix</keyword>
<evidence type="ECO:0000256" key="15">
    <source>
        <dbReference type="SAM" id="Phobius"/>
    </source>
</evidence>
<dbReference type="FunFam" id="1.10.630.10:FF:000069">
    <property type="entry name" value="Cytochrome P450, putative (Eurofung)"/>
    <property type="match status" value="1"/>
</dbReference>
<sequence>MRGEARRFRSDHLTTVHLFLIYLASLVIYRLYWSPLAKIPGPKLAAATFWYEFYYDVIRRGRYTWKIGELHEEYGPIVRINPFEVHINDPDYYHHIYSGPSKRREKWAWSAAMFGTSSSHFSTVPHELHRRRRAPLNHFFSRASVLRLEPMVRDVVEHLCSRLEGFRDTKEPVNLRHAFAAVAMDVVTEYAFGTSYKCLEDPLFAPMWPEAVDSVSEQSHLNKQFPWLLPLMRRTPLWLVEKLNPHIMRLIKLQIDLSIQVQKLMTTTTDQQQQDQSNANKTPSSSSSSHPTIFHELLQPDSLLPTQDRTLTHLVGEAQAIVAAGQVTTTHFLNTTAFHILSQPKILSTLQKELNTAISSSSPPKDGEDETFLPPLQILEQLPYLSAIILEGYRLSYGVTHRLQRISPDEDLIYEDQRNKNENENEKKKKNEDKIYVIPRGTPMSMTSIFMHENPEIFPRPKEFEPERWLDDNSPSSPSDGSSSADDGAKKHLSNYLVNFSKGTRGCLGQHLASAEIHLTLAAIFSGKRFELELYQTTREDVDVEHDFFNPQPKKGAVGVRVFVN</sequence>
<keyword evidence="4 12" id="KW-0349">Heme</keyword>
<dbReference type="InterPro" id="IPR050121">
    <property type="entry name" value="Cytochrome_P450_monoxygenase"/>
</dbReference>
<protein>
    <submittedName>
        <fullName evidence="16">Cytochrome P450</fullName>
    </submittedName>
</protein>
<keyword evidence="5 15" id="KW-0812">Transmembrane</keyword>
<keyword evidence="10 13" id="KW-0503">Monooxygenase</keyword>
<evidence type="ECO:0000256" key="9">
    <source>
        <dbReference type="ARBA" id="ARBA00023004"/>
    </source>
</evidence>
<dbReference type="PROSITE" id="PS00086">
    <property type="entry name" value="CYTOCHROME_P450"/>
    <property type="match status" value="1"/>
</dbReference>
<dbReference type="STRING" id="692275.M3BUX2"/>
<dbReference type="OrthoDB" id="3945418at2759"/>
<dbReference type="GO" id="GO:0016705">
    <property type="term" value="F:oxidoreductase activity, acting on paired donors, with incorporation or reduction of molecular oxygen"/>
    <property type="evidence" value="ECO:0007669"/>
    <property type="project" value="InterPro"/>
</dbReference>
<dbReference type="EMBL" id="KB456266">
    <property type="protein sequence ID" value="EMF11134.1"/>
    <property type="molecule type" value="Genomic_DNA"/>
</dbReference>
<dbReference type="InterPro" id="IPR036396">
    <property type="entry name" value="Cyt_P450_sf"/>
</dbReference>
<keyword evidence="8 13" id="KW-0560">Oxidoreductase</keyword>
<keyword evidence="6 12" id="KW-0479">Metal-binding</keyword>
<evidence type="ECO:0000256" key="11">
    <source>
        <dbReference type="ARBA" id="ARBA00023136"/>
    </source>
</evidence>
<dbReference type="GO" id="GO:0016020">
    <property type="term" value="C:membrane"/>
    <property type="evidence" value="ECO:0007669"/>
    <property type="project" value="UniProtKB-SubCell"/>
</dbReference>
<evidence type="ECO:0000256" key="8">
    <source>
        <dbReference type="ARBA" id="ARBA00023002"/>
    </source>
</evidence>
<dbReference type="AlphaFoldDB" id="M3BUX2"/>
<dbReference type="InterPro" id="IPR017972">
    <property type="entry name" value="Cyt_P450_CS"/>
</dbReference>
<evidence type="ECO:0000256" key="12">
    <source>
        <dbReference type="PIRSR" id="PIRSR602401-1"/>
    </source>
</evidence>
<evidence type="ECO:0000256" key="2">
    <source>
        <dbReference type="ARBA" id="ARBA00004167"/>
    </source>
</evidence>
<dbReference type="Gene3D" id="1.10.630.10">
    <property type="entry name" value="Cytochrome P450"/>
    <property type="match status" value="1"/>
</dbReference>
<evidence type="ECO:0000313" key="17">
    <source>
        <dbReference type="Proteomes" id="UP000016931"/>
    </source>
</evidence>
<organism evidence="16 17">
    <name type="scientific">Sphaerulina musiva (strain SO2202)</name>
    <name type="common">Poplar stem canker fungus</name>
    <name type="synonym">Septoria musiva</name>
    <dbReference type="NCBI Taxonomy" id="692275"/>
    <lineage>
        <taxon>Eukaryota</taxon>
        <taxon>Fungi</taxon>
        <taxon>Dikarya</taxon>
        <taxon>Ascomycota</taxon>
        <taxon>Pezizomycotina</taxon>
        <taxon>Dothideomycetes</taxon>
        <taxon>Dothideomycetidae</taxon>
        <taxon>Mycosphaerellales</taxon>
        <taxon>Mycosphaerellaceae</taxon>
        <taxon>Sphaerulina</taxon>
    </lineage>
</organism>
<feature type="binding site" description="axial binding residue" evidence="12">
    <location>
        <position position="507"/>
    </location>
    <ligand>
        <name>heme</name>
        <dbReference type="ChEBI" id="CHEBI:30413"/>
    </ligand>
    <ligandPart>
        <name>Fe</name>
        <dbReference type="ChEBI" id="CHEBI:18248"/>
    </ligandPart>
</feature>
<feature type="region of interest" description="Disordered" evidence="14">
    <location>
        <begin position="268"/>
        <end position="292"/>
    </location>
</feature>
<dbReference type="HOGENOM" id="CLU_001570_14_4_1"/>
<dbReference type="CDD" id="cd11062">
    <property type="entry name" value="CYP58-like"/>
    <property type="match status" value="1"/>
</dbReference>
<dbReference type="PANTHER" id="PTHR24305:SF157">
    <property type="entry name" value="N-ACETYLTRYPTOPHAN 6-HYDROXYLASE IVOC-RELATED"/>
    <property type="match status" value="1"/>
</dbReference>
<evidence type="ECO:0000313" key="16">
    <source>
        <dbReference type="EMBL" id="EMF11134.1"/>
    </source>
</evidence>
<dbReference type="RefSeq" id="XP_016759255.1">
    <property type="nucleotide sequence ID" value="XM_016903009.1"/>
</dbReference>
<feature type="region of interest" description="Disordered" evidence="14">
    <location>
        <begin position="414"/>
        <end position="434"/>
    </location>
</feature>
<dbReference type="InterPro" id="IPR001128">
    <property type="entry name" value="Cyt_P450"/>
</dbReference>
<evidence type="ECO:0000256" key="13">
    <source>
        <dbReference type="RuleBase" id="RU000461"/>
    </source>
</evidence>
<evidence type="ECO:0000256" key="7">
    <source>
        <dbReference type="ARBA" id="ARBA00022989"/>
    </source>
</evidence>
<feature type="compositionally biased region" description="Basic and acidic residues" evidence="14">
    <location>
        <begin position="415"/>
        <end position="434"/>
    </location>
</feature>
<dbReference type="SUPFAM" id="SSF48264">
    <property type="entry name" value="Cytochrome P450"/>
    <property type="match status" value="1"/>
</dbReference>
<name>M3BUX2_SPHMS</name>
<evidence type="ECO:0000256" key="5">
    <source>
        <dbReference type="ARBA" id="ARBA00022692"/>
    </source>
</evidence>
<keyword evidence="11 15" id="KW-0472">Membrane</keyword>
<comment type="cofactor">
    <cofactor evidence="1 12">
        <name>heme</name>
        <dbReference type="ChEBI" id="CHEBI:30413"/>
    </cofactor>
</comment>
<evidence type="ECO:0000256" key="6">
    <source>
        <dbReference type="ARBA" id="ARBA00022723"/>
    </source>
</evidence>
<feature type="region of interest" description="Disordered" evidence="14">
    <location>
        <begin position="466"/>
        <end position="488"/>
    </location>
</feature>